<dbReference type="EMBL" id="GGEC01084719">
    <property type="protein sequence ID" value="MBX65203.1"/>
    <property type="molecule type" value="Transcribed_RNA"/>
</dbReference>
<evidence type="ECO:0000313" key="1">
    <source>
        <dbReference type="EMBL" id="MBX65203.1"/>
    </source>
</evidence>
<organism evidence="1">
    <name type="scientific">Rhizophora mucronata</name>
    <name type="common">Asiatic mangrove</name>
    <dbReference type="NCBI Taxonomy" id="61149"/>
    <lineage>
        <taxon>Eukaryota</taxon>
        <taxon>Viridiplantae</taxon>
        <taxon>Streptophyta</taxon>
        <taxon>Embryophyta</taxon>
        <taxon>Tracheophyta</taxon>
        <taxon>Spermatophyta</taxon>
        <taxon>Magnoliopsida</taxon>
        <taxon>eudicotyledons</taxon>
        <taxon>Gunneridae</taxon>
        <taxon>Pentapetalae</taxon>
        <taxon>rosids</taxon>
        <taxon>fabids</taxon>
        <taxon>Malpighiales</taxon>
        <taxon>Rhizophoraceae</taxon>
        <taxon>Rhizophora</taxon>
    </lineage>
</organism>
<dbReference type="AlphaFoldDB" id="A0A2P2QDX1"/>
<proteinExistence type="predicted"/>
<name>A0A2P2QDX1_RHIMU</name>
<protein>
    <submittedName>
        <fullName evidence="1">Uncharacterized protein</fullName>
    </submittedName>
</protein>
<sequence>MFVVKLQWRSGESNRTENVSASTPSGQIFLKHIDSTLNEKHERQFLDFLFAVFNVSCNALT</sequence>
<reference evidence="1" key="1">
    <citation type="submission" date="2018-02" db="EMBL/GenBank/DDBJ databases">
        <title>Rhizophora mucronata_Transcriptome.</title>
        <authorList>
            <person name="Meera S.P."/>
            <person name="Sreeshan A."/>
            <person name="Augustine A."/>
        </authorList>
    </citation>
    <scope>NUCLEOTIDE SEQUENCE</scope>
    <source>
        <tissue evidence="1">Leaf</tissue>
    </source>
</reference>
<accession>A0A2P2QDX1</accession>